<accession>A0AAP0EZE3</accession>
<reference evidence="1 2" key="1">
    <citation type="submission" date="2024-01" db="EMBL/GenBank/DDBJ databases">
        <title>Genome assemblies of Stephania.</title>
        <authorList>
            <person name="Yang L."/>
        </authorList>
    </citation>
    <scope>NUCLEOTIDE SEQUENCE [LARGE SCALE GENOMIC DNA]</scope>
    <source>
        <strain evidence="1">JXDWG</strain>
        <tissue evidence="1">Leaf</tissue>
    </source>
</reference>
<dbReference type="Proteomes" id="UP001419268">
    <property type="component" value="Unassembled WGS sequence"/>
</dbReference>
<dbReference type="PANTHER" id="PTHR11439">
    <property type="entry name" value="GAG-POL-RELATED RETROTRANSPOSON"/>
    <property type="match status" value="1"/>
</dbReference>
<evidence type="ECO:0000313" key="2">
    <source>
        <dbReference type="Proteomes" id="UP001419268"/>
    </source>
</evidence>
<protein>
    <recommendedName>
        <fullName evidence="3">Retrovirus-related Pol polyprotein from transposon RE1</fullName>
    </recommendedName>
</protein>
<evidence type="ECO:0008006" key="3">
    <source>
        <dbReference type="Google" id="ProtNLM"/>
    </source>
</evidence>
<dbReference type="PANTHER" id="PTHR11439:SF455">
    <property type="entry name" value="RLK (RECEPTOR-LIKE PROTEIN KINASE) 8, PUTATIVE-RELATED"/>
    <property type="match status" value="1"/>
</dbReference>
<dbReference type="AlphaFoldDB" id="A0AAP0EZE3"/>
<dbReference type="EMBL" id="JBBNAG010000010">
    <property type="protein sequence ID" value="KAK9101002.1"/>
    <property type="molecule type" value="Genomic_DNA"/>
</dbReference>
<comment type="caution">
    <text evidence="1">The sequence shown here is derived from an EMBL/GenBank/DDBJ whole genome shotgun (WGS) entry which is preliminary data.</text>
</comment>
<gene>
    <name evidence="1" type="ORF">Scep_024432</name>
</gene>
<proteinExistence type="predicted"/>
<name>A0AAP0EZE3_9MAGN</name>
<organism evidence="1 2">
    <name type="scientific">Stephania cephalantha</name>
    <dbReference type="NCBI Taxonomy" id="152367"/>
    <lineage>
        <taxon>Eukaryota</taxon>
        <taxon>Viridiplantae</taxon>
        <taxon>Streptophyta</taxon>
        <taxon>Embryophyta</taxon>
        <taxon>Tracheophyta</taxon>
        <taxon>Spermatophyta</taxon>
        <taxon>Magnoliopsida</taxon>
        <taxon>Ranunculales</taxon>
        <taxon>Menispermaceae</taxon>
        <taxon>Menispermoideae</taxon>
        <taxon>Cissampelideae</taxon>
        <taxon>Stephania</taxon>
    </lineage>
</organism>
<evidence type="ECO:0000313" key="1">
    <source>
        <dbReference type="EMBL" id="KAK9101002.1"/>
    </source>
</evidence>
<dbReference type="CDD" id="cd09272">
    <property type="entry name" value="RNase_HI_RT_Ty1"/>
    <property type="match status" value="1"/>
</dbReference>
<keyword evidence="2" id="KW-1185">Reference proteome</keyword>
<sequence>MCLFLGSNLISWSAKKQCVVARSSTEAEYQALALGVADILWSLSLLKELGLTCPSKPVLWIDSTGTKSLASNPVFHARTKHIEVDVHFIREKVVAGLLELRFVPTASQLANLFTKSLLASRFLTLSPKLNLVVSPRFNLRRHVRDVNKLDHD</sequence>